<evidence type="ECO:0000313" key="2">
    <source>
        <dbReference type="Proteomes" id="UP001501231"/>
    </source>
</evidence>
<organism evidence="1 2">
    <name type="scientific">Actinomadura vinacea</name>
    <dbReference type="NCBI Taxonomy" id="115336"/>
    <lineage>
        <taxon>Bacteria</taxon>
        <taxon>Bacillati</taxon>
        <taxon>Actinomycetota</taxon>
        <taxon>Actinomycetes</taxon>
        <taxon>Streptosporangiales</taxon>
        <taxon>Thermomonosporaceae</taxon>
        <taxon>Actinomadura</taxon>
    </lineage>
</organism>
<proteinExistence type="predicted"/>
<evidence type="ECO:0000313" key="1">
    <source>
        <dbReference type="EMBL" id="GAA2410021.1"/>
    </source>
</evidence>
<accession>A0ABN3INV8</accession>
<protein>
    <recommendedName>
        <fullName evidence="3">Phenylacetate--CoA ligase family protein</fullName>
    </recommendedName>
</protein>
<keyword evidence="2" id="KW-1185">Reference proteome</keyword>
<dbReference type="EMBL" id="BAAARW010000006">
    <property type="protein sequence ID" value="GAA2410021.1"/>
    <property type="molecule type" value="Genomic_DNA"/>
</dbReference>
<dbReference type="SUPFAM" id="SSF56801">
    <property type="entry name" value="Acetyl-CoA synthetase-like"/>
    <property type="match status" value="1"/>
</dbReference>
<evidence type="ECO:0008006" key="3">
    <source>
        <dbReference type="Google" id="ProtNLM"/>
    </source>
</evidence>
<dbReference type="Proteomes" id="UP001501231">
    <property type="component" value="Unassembled WGS sequence"/>
</dbReference>
<name>A0ABN3INV8_9ACTN</name>
<dbReference type="RefSeq" id="WP_344588221.1">
    <property type="nucleotide sequence ID" value="NZ_BAAARW010000006.1"/>
</dbReference>
<sequence length="466" mass="52003">MGTTAQPVALDADDVAAWTERSHEELFGLSRDVVEPLQQEVLRKRFATLRPNVEALGKLAERQGVDGIDTLDDVIPVMFDHRVYKSYPLSLIEKRRFDRLTAWLNRLTTHDLLRVPLDGLPSVDDWLARLDEHGMIIGHSTGTTGKLSFIPRSRVEWPAWRNAHFLAMRAALGVDVRQVRIPSFSAGHRTGHQMMAKMSRLMAEAQAGGDAARHTLHDYPLSSDLLSLAGRLQAAEERGELDELELDPEILERHRRLIEAARHRDEDLQKWFARLAEEFRGKRVRIGGTSADLVRLALKGREQGVMCEFAAGSVLTAGGGFKGFKDAPADWQDLLKDFFGIDRVTSMYGMSECMGTAPKCTAEYYHFLPYTVPIVLDEDARPLPREGVQTGRLALFDLLAETYWGGFISGDRVTVHWDEACECGWGGPRVADDIARFSELEGGDDKITCAGTAKAYTDFMDYVGGA</sequence>
<comment type="caution">
    <text evidence="1">The sequence shown here is derived from an EMBL/GenBank/DDBJ whole genome shotgun (WGS) entry which is preliminary data.</text>
</comment>
<dbReference type="InterPro" id="IPR042099">
    <property type="entry name" value="ANL_N_sf"/>
</dbReference>
<gene>
    <name evidence="1" type="ORF">GCM10010191_18390</name>
</gene>
<reference evidence="1 2" key="1">
    <citation type="journal article" date="2019" name="Int. J. Syst. Evol. Microbiol.">
        <title>The Global Catalogue of Microorganisms (GCM) 10K type strain sequencing project: providing services to taxonomists for standard genome sequencing and annotation.</title>
        <authorList>
            <consortium name="The Broad Institute Genomics Platform"/>
            <consortium name="The Broad Institute Genome Sequencing Center for Infectious Disease"/>
            <person name="Wu L."/>
            <person name="Ma J."/>
        </authorList>
    </citation>
    <scope>NUCLEOTIDE SEQUENCE [LARGE SCALE GENOMIC DNA]</scope>
    <source>
        <strain evidence="1 2">JCM 3325</strain>
    </source>
</reference>
<dbReference type="Gene3D" id="3.40.50.12780">
    <property type="entry name" value="N-terminal domain of ligase-like"/>
    <property type="match status" value="1"/>
</dbReference>